<dbReference type="EMBL" id="HF935907">
    <property type="protein sequence ID" value="CCX32889.1"/>
    <property type="molecule type" value="Genomic_DNA"/>
</dbReference>
<evidence type="ECO:0000313" key="3">
    <source>
        <dbReference type="EMBL" id="CCX32889.1"/>
    </source>
</evidence>
<feature type="compositionally biased region" description="Acidic residues" evidence="1">
    <location>
        <begin position="624"/>
        <end position="639"/>
    </location>
</feature>
<dbReference type="Pfam" id="PF03031">
    <property type="entry name" value="NIF"/>
    <property type="match status" value="1"/>
</dbReference>
<evidence type="ECO:0000259" key="2">
    <source>
        <dbReference type="PROSITE" id="PS50969"/>
    </source>
</evidence>
<gene>
    <name evidence="3" type="ORF">PCON_13740</name>
</gene>
<dbReference type="Gene3D" id="3.40.50.1000">
    <property type="entry name" value="HAD superfamily/HAD-like"/>
    <property type="match status" value="1"/>
</dbReference>
<feature type="compositionally biased region" description="Basic residues" evidence="1">
    <location>
        <begin position="420"/>
        <end position="430"/>
    </location>
</feature>
<dbReference type="Proteomes" id="UP000018144">
    <property type="component" value="Unassembled WGS sequence"/>
</dbReference>
<sequence>MTIPSTQRRRSRSPNAGIPGLSYSSRRREQNRTYSNGRDRDYDARNDRAQQHHGGRDRGYGNQSSYNGNSGYNNYNSHNNGPQTDRYRPIQDNYGNQRHQQHRPAPNGLYGAPHAPQPRPLQIPSQRHALPPRPPLPNYAQPAFTRNFSSTAPVPRDSRRNDANMPRKHNRSYAPNDRGREMTPTTRPSPTNIYLKTVDIPTSRRETPTQLLIILDLNGTLLCRASKGAVGSSTPSHRPGLAYFLEYLFKNHKVMVWTSARPENATRMVNACFTQTQKEALLALWARDTLGLTQLQYNAKTQVYKTLERVWEGEFKIKVQEEVKEEVKEEGSDQEEGGVSLIEAAETKGKTVTEEFTQFNTVLFDDSTEKARAHPYNLVCVPEFTASSAQKSSDEVLWQCIEYLEELKWQTNVTNYIRHNPFKHQPKKPKFLLPGDVDKKKKKNKKNKQDTGASASGTGESQEIGAWIETEEVSRHWESENLSEEPEERDEGLEEDEELEEKIKGWQEKFGNAPDCKMSKGTFKKEAKNIKKDKDMNFGMAMEAAEGDEVMETYGVTEADRVMAVDEVTEAGFFFDFDGEPDNQPELSRRQKKRLYNRGRLAMKDPANAANAAKRKAAKAAEGGEVEETGEGTEADGVEGGDPKPKKLNRKKLYSVRRRAKKERKEAAEATEAGEGGEVVGDVFSLISMARTPLGRL</sequence>
<organism evidence="3 4">
    <name type="scientific">Pyronema omphalodes (strain CBS 100304)</name>
    <name type="common">Pyronema confluens</name>
    <dbReference type="NCBI Taxonomy" id="1076935"/>
    <lineage>
        <taxon>Eukaryota</taxon>
        <taxon>Fungi</taxon>
        <taxon>Dikarya</taxon>
        <taxon>Ascomycota</taxon>
        <taxon>Pezizomycotina</taxon>
        <taxon>Pezizomycetes</taxon>
        <taxon>Pezizales</taxon>
        <taxon>Pyronemataceae</taxon>
        <taxon>Pyronema</taxon>
    </lineage>
</organism>
<feature type="region of interest" description="Disordered" evidence="1">
    <location>
        <begin position="420"/>
        <end position="500"/>
    </location>
</feature>
<feature type="compositionally biased region" description="Acidic residues" evidence="1">
    <location>
        <begin position="481"/>
        <end position="500"/>
    </location>
</feature>
<feature type="compositionally biased region" description="Polar residues" evidence="1">
    <location>
        <begin position="450"/>
        <end position="461"/>
    </location>
</feature>
<proteinExistence type="predicted"/>
<feature type="domain" description="FCP1 homology" evidence="2">
    <location>
        <begin position="206"/>
        <end position="407"/>
    </location>
</feature>
<dbReference type="InterPro" id="IPR036412">
    <property type="entry name" value="HAD-like_sf"/>
</dbReference>
<evidence type="ECO:0000256" key="1">
    <source>
        <dbReference type="SAM" id="MobiDB-lite"/>
    </source>
</evidence>
<feature type="compositionally biased region" description="Basic and acidic residues" evidence="1">
    <location>
        <begin position="26"/>
        <end position="59"/>
    </location>
</feature>
<accession>U4LLA2</accession>
<dbReference type="PROSITE" id="PS50969">
    <property type="entry name" value="FCP1"/>
    <property type="match status" value="1"/>
</dbReference>
<dbReference type="STRING" id="1076935.U4LLA2"/>
<dbReference type="AlphaFoldDB" id="U4LLA2"/>
<dbReference type="PANTHER" id="PTHR12210">
    <property type="entry name" value="DULLARD PROTEIN PHOSPHATASE"/>
    <property type="match status" value="1"/>
</dbReference>
<dbReference type="InterPro" id="IPR023214">
    <property type="entry name" value="HAD_sf"/>
</dbReference>
<reference evidence="3 4" key="1">
    <citation type="journal article" date="2013" name="PLoS Genet.">
        <title>The genome and development-dependent transcriptomes of Pyronema confluens: a window into fungal evolution.</title>
        <authorList>
            <person name="Traeger S."/>
            <person name="Altegoer F."/>
            <person name="Freitag M."/>
            <person name="Gabaldon T."/>
            <person name="Kempken F."/>
            <person name="Kumar A."/>
            <person name="Marcet-Houben M."/>
            <person name="Poggeler S."/>
            <person name="Stajich J.E."/>
            <person name="Nowrousian M."/>
        </authorList>
    </citation>
    <scope>NUCLEOTIDE SEQUENCE [LARGE SCALE GENOMIC DNA]</scope>
    <source>
        <strain evidence="4">CBS 100304</strain>
        <tissue evidence="3">Vegetative mycelium</tissue>
    </source>
</reference>
<feature type="compositionally biased region" description="Polar residues" evidence="1">
    <location>
        <begin position="183"/>
        <end position="193"/>
    </location>
</feature>
<dbReference type="SMART" id="SM00577">
    <property type="entry name" value="CPDc"/>
    <property type="match status" value="1"/>
</dbReference>
<dbReference type="InterPro" id="IPR004274">
    <property type="entry name" value="FCP1_dom"/>
</dbReference>
<evidence type="ECO:0000313" key="4">
    <source>
        <dbReference type="Proteomes" id="UP000018144"/>
    </source>
</evidence>
<dbReference type="SUPFAM" id="SSF56784">
    <property type="entry name" value="HAD-like"/>
    <property type="match status" value="1"/>
</dbReference>
<feature type="compositionally biased region" description="Basic residues" evidence="1">
    <location>
        <begin position="646"/>
        <end position="662"/>
    </location>
</feature>
<protein>
    <submittedName>
        <fullName evidence="3">Similar to Uncharacterized FCP1 homology domain-containing protein C1271.03c acc. no. O94336</fullName>
    </submittedName>
</protein>
<dbReference type="eggNOG" id="KOG1605">
    <property type="taxonomic scope" value="Eukaryota"/>
</dbReference>
<feature type="region of interest" description="Disordered" evidence="1">
    <location>
        <begin position="1"/>
        <end position="193"/>
    </location>
</feature>
<feature type="region of interest" description="Disordered" evidence="1">
    <location>
        <begin position="600"/>
        <end position="675"/>
    </location>
</feature>
<dbReference type="OrthoDB" id="1711508at2759"/>
<name>U4LLA2_PYROM</name>
<keyword evidence="4" id="KW-1185">Reference proteome</keyword>
<dbReference type="InterPro" id="IPR050365">
    <property type="entry name" value="TIM50"/>
</dbReference>
<feature type="compositionally biased region" description="Low complexity" evidence="1">
    <location>
        <begin position="60"/>
        <end position="81"/>
    </location>
</feature>